<accession>A0A2G8KWW2</accession>
<protein>
    <recommendedName>
        <fullName evidence="4">Securin</fullName>
    </recommendedName>
</protein>
<organism evidence="2 3">
    <name type="scientific">Stichopus japonicus</name>
    <name type="common">Sea cucumber</name>
    <dbReference type="NCBI Taxonomy" id="307972"/>
    <lineage>
        <taxon>Eukaryota</taxon>
        <taxon>Metazoa</taxon>
        <taxon>Echinodermata</taxon>
        <taxon>Eleutherozoa</taxon>
        <taxon>Echinozoa</taxon>
        <taxon>Holothuroidea</taxon>
        <taxon>Aspidochirotacea</taxon>
        <taxon>Aspidochirotida</taxon>
        <taxon>Stichopodidae</taxon>
        <taxon>Apostichopus</taxon>
    </lineage>
</organism>
<feature type="compositionally biased region" description="Polar residues" evidence="1">
    <location>
        <begin position="49"/>
        <end position="72"/>
    </location>
</feature>
<dbReference type="AlphaFoldDB" id="A0A2G8KWW2"/>
<evidence type="ECO:0000313" key="2">
    <source>
        <dbReference type="EMBL" id="PIK52400.1"/>
    </source>
</evidence>
<proteinExistence type="predicted"/>
<dbReference type="EMBL" id="MRZV01000330">
    <property type="protein sequence ID" value="PIK52400.1"/>
    <property type="molecule type" value="Genomic_DNA"/>
</dbReference>
<dbReference type="Proteomes" id="UP000230750">
    <property type="component" value="Unassembled WGS sequence"/>
</dbReference>
<evidence type="ECO:0000313" key="3">
    <source>
        <dbReference type="Proteomes" id="UP000230750"/>
    </source>
</evidence>
<feature type="region of interest" description="Disordered" evidence="1">
    <location>
        <begin position="1"/>
        <end position="81"/>
    </location>
</feature>
<comment type="caution">
    <text evidence="2">The sequence shown here is derived from an EMBL/GenBank/DDBJ whole genome shotgun (WGS) entry which is preliminary data.</text>
</comment>
<gene>
    <name evidence="2" type="ORF">BSL78_10712</name>
</gene>
<keyword evidence="3" id="KW-1185">Reference proteome</keyword>
<evidence type="ECO:0008006" key="4">
    <source>
        <dbReference type="Google" id="ProtNLM"/>
    </source>
</evidence>
<name>A0A2G8KWW2_STIJA</name>
<reference evidence="2 3" key="1">
    <citation type="journal article" date="2017" name="PLoS Biol.">
        <title>The sea cucumber genome provides insights into morphological evolution and visceral regeneration.</title>
        <authorList>
            <person name="Zhang X."/>
            <person name="Sun L."/>
            <person name="Yuan J."/>
            <person name="Sun Y."/>
            <person name="Gao Y."/>
            <person name="Zhang L."/>
            <person name="Li S."/>
            <person name="Dai H."/>
            <person name="Hamel J.F."/>
            <person name="Liu C."/>
            <person name="Yu Y."/>
            <person name="Liu S."/>
            <person name="Lin W."/>
            <person name="Guo K."/>
            <person name="Jin S."/>
            <person name="Xu P."/>
            <person name="Storey K.B."/>
            <person name="Huan P."/>
            <person name="Zhang T."/>
            <person name="Zhou Y."/>
            <person name="Zhang J."/>
            <person name="Lin C."/>
            <person name="Li X."/>
            <person name="Xing L."/>
            <person name="Huo D."/>
            <person name="Sun M."/>
            <person name="Wang L."/>
            <person name="Mercier A."/>
            <person name="Li F."/>
            <person name="Yang H."/>
            <person name="Xiang J."/>
        </authorList>
    </citation>
    <scope>NUCLEOTIDE SEQUENCE [LARGE SCALE GENOMIC DNA]</scope>
    <source>
        <strain evidence="2">Shaxun</strain>
        <tissue evidence="2">Muscle</tissue>
    </source>
</reference>
<dbReference type="OrthoDB" id="10015025at2759"/>
<evidence type="ECO:0000256" key="1">
    <source>
        <dbReference type="SAM" id="MobiDB-lite"/>
    </source>
</evidence>
<sequence length="238" mass="26361">MASLVQPYIDKENAPATGAAARKGRLQSMGARPTIGKTFGSENALKPQTPRQVLGNISNDRSTIRNVSQGNPQMRKPDPLQSIKKANLMKQPVGLSNRKSAMSNTPAQPPLQKKKVTKIAPPVFKLPTLNFGDNLPPIEQMNVFEDKDFCDGLPLEHCLSSHIGKFIPMRPSTKVRRIPSPPPFDASSLTIESTVRPLFEDEKLQVPMTEFEGCLQLPPVETLDFLDINNIKLFHDQD</sequence>